<keyword evidence="3" id="KW-1185">Reference proteome</keyword>
<dbReference type="AlphaFoldDB" id="A0A0H4PD76"/>
<dbReference type="Pfam" id="PF13460">
    <property type="entry name" value="NAD_binding_10"/>
    <property type="match status" value="1"/>
</dbReference>
<evidence type="ECO:0000313" key="2">
    <source>
        <dbReference type="EMBL" id="AKP50788.1"/>
    </source>
</evidence>
<dbReference type="EMBL" id="CP012040">
    <property type="protein sequence ID" value="AKP50788.1"/>
    <property type="molecule type" value="Genomic_DNA"/>
</dbReference>
<dbReference type="InterPro" id="IPR036291">
    <property type="entry name" value="NAD(P)-bd_dom_sf"/>
</dbReference>
<proteinExistence type="predicted"/>
<dbReference type="OrthoDB" id="9790734at2"/>
<evidence type="ECO:0000313" key="3">
    <source>
        <dbReference type="Proteomes" id="UP000036520"/>
    </source>
</evidence>
<dbReference type="PANTHER" id="PTHR15020">
    <property type="entry name" value="FLAVIN REDUCTASE-RELATED"/>
    <property type="match status" value="1"/>
</dbReference>
<dbReference type="KEGG" id="camu:CA2015_1341"/>
<evidence type="ECO:0000259" key="1">
    <source>
        <dbReference type="Pfam" id="PF13460"/>
    </source>
</evidence>
<sequence length="242" mass="26741">MKTLVVGGSGATGRKLVEQLLALGQEVKVILRSTGNIPEHWKNKGNCSLVIANINEIGVEEMAGYIKDCQAVVSCLGHNMSMSGLFGKPRKLVRDAVQLLCDSIERNGADNPIKLVLMNTAGNRNKDLVEALTFKERIVIGLIRKLLPPHSDNEEAAEYLRVNIGQNNPLIKWVVLRPDSLINEEKVTVYKLYTSPIRSAIFNPGKTSRVNVGHAMAQLIVDDELWASWKGKMPVIYNEGSR</sequence>
<dbReference type="InterPro" id="IPR016040">
    <property type="entry name" value="NAD(P)-bd_dom"/>
</dbReference>
<gene>
    <name evidence="2" type="ORF">CA2015_1341</name>
</gene>
<dbReference type="STRING" id="320787.CA2015_1341"/>
<dbReference type="PATRIC" id="fig|320787.5.peg.1479"/>
<dbReference type="SUPFAM" id="SSF51735">
    <property type="entry name" value="NAD(P)-binding Rossmann-fold domains"/>
    <property type="match status" value="1"/>
</dbReference>
<organism evidence="2 3">
    <name type="scientific">Cyclobacterium amurskyense</name>
    <dbReference type="NCBI Taxonomy" id="320787"/>
    <lineage>
        <taxon>Bacteria</taxon>
        <taxon>Pseudomonadati</taxon>
        <taxon>Bacteroidota</taxon>
        <taxon>Cytophagia</taxon>
        <taxon>Cytophagales</taxon>
        <taxon>Cyclobacteriaceae</taxon>
        <taxon>Cyclobacterium</taxon>
    </lineage>
</organism>
<dbReference type="Gene3D" id="3.40.50.720">
    <property type="entry name" value="NAD(P)-binding Rossmann-like Domain"/>
    <property type="match status" value="1"/>
</dbReference>
<reference evidence="2 3" key="1">
    <citation type="submission" date="2015-07" db="EMBL/GenBank/DDBJ databases">
        <authorList>
            <person name="Kim K.M."/>
        </authorList>
    </citation>
    <scope>NUCLEOTIDE SEQUENCE [LARGE SCALE GENOMIC DNA]</scope>
    <source>
        <strain evidence="2 3">KCTC 12363</strain>
    </source>
</reference>
<feature type="domain" description="NAD(P)-binding" evidence="1">
    <location>
        <begin position="7"/>
        <end position="222"/>
    </location>
</feature>
<dbReference type="RefSeq" id="WP_048641200.1">
    <property type="nucleotide sequence ID" value="NZ_CP012040.1"/>
</dbReference>
<name>A0A0H4PD76_9BACT</name>
<protein>
    <recommendedName>
        <fullName evidence="1">NAD(P)-binding domain-containing protein</fullName>
    </recommendedName>
</protein>
<dbReference type="Proteomes" id="UP000036520">
    <property type="component" value="Chromosome"/>
</dbReference>
<dbReference type="PANTHER" id="PTHR15020:SF11">
    <property type="entry name" value="OS06G0360300 PROTEIN"/>
    <property type="match status" value="1"/>
</dbReference>
<accession>A0A0H4PD76</accession>